<dbReference type="PANTHER" id="PTHR46485">
    <property type="entry name" value="LIM DOMAIN KINASE 1"/>
    <property type="match status" value="1"/>
</dbReference>
<proteinExistence type="inferred from homology"/>
<dbReference type="PROSITE" id="PS50011">
    <property type="entry name" value="PROTEIN_KINASE_DOM"/>
    <property type="match status" value="1"/>
</dbReference>
<evidence type="ECO:0000256" key="9">
    <source>
        <dbReference type="PROSITE-ProRule" id="PRU10141"/>
    </source>
</evidence>
<dbReference type="GO" id="GO:0005524">
    <property type="term" value="F:ATP binding"/>
    <property type="evidence" value="ECO:0007669"/>
    <property type="project" value="UniProtKB-UniRule"/>
</dbReference>
<evidence type="ECO:0000313" key="12">
    <source>
        <dbReference type="EMBL" id="SPO41568.1"/>
    </source>
</evidence>
<keyword evidence="8 9" id="KW-0067">ATP-binding</keyword>
<dbReference type="GO" id="GO:0004674">
    <property type="term" value="F:protein serine/threonine kinase activity"/>
    <property type="evidence" value="ECO:0007669"/>
    <property type="project" value="UniProtKB-KW"/>
</dbReference>
<dbReference type="SMART" id="SM00220">
    <property type="entry name" value="S_TKc"/>
    <property type="match status" value="1"/>
</dbReference>
<evidence type="ECO:0000256" key="4">
    <source>
        <dbReference type="ARBA" id="ARBA00022723"/>
    </source>
</evidence>
<dbReference type="Proteomes" id="UP000323386">
    <property type="component" value="Unassembled WGS sequence"/>
</dbReference>
<organism evidence="12 13">
    <name type="scientific">Pseudozyma flocculosa</name>
    <dbReference type="NCBI Taxonomy" id="84751"/>
    <lineage>
        <taxon>Eukaryota</taxon>
        <taxon>Fungi</taxon>
        <taxon>Dikarya</taxon>
        <taxon>Basidiomycota</taxon>
        <taxon>Ustilaginomycotina</taxon>
        <taxon>Ustilaginomycetes</taxon>
        <taxon>Ustilaginales</taxon>
        <taxon>Ustilaginaceae</taxon>
        <taxon>Pseudozyma</taxon>
    </lineage>
</organism>
<dbReference type="Gene3D" id="3.30.60.20">
    <property type="match status" value="1"/>
</dbReference>
<feature type="compositionally biased region" description="Polar residues" evidence="10">
    <location>
        <begin position="639"/>
        <end position="654"/>
    </location>
</feature>
<name>A0A5C3FAW5_9BASI</name>
<dbReference type="InterPro" id="IPR000719">
    <property type="entry name" value="Prot_kinase_dom"/>
</dbReference>
<feature type="compositionally biased region" description="Polar residues" evidence="10">
    <location>
        <begin position="390"/>
        <end position="407"/>
    </location>
</feature>
<evidence type="ECO:0000313" key="13">
    <source>
        <dbReference type="Proteomes" id="UP000323386"/>
    </source>
</evidence>
<dbReference type="SUPFAM" id="SSF56112">
    <property type="entry name" value="Protein kinase-like (PK-like)"/>
    <property type="match status" value="1"/>
</dbReference>
<accession>A0A5C3FAW5</accession>
<dbReference type="InterPro" id="IPR008271">
    <property type="entry name" value="Ser/Thr_kinase_AS"/>
</dbReference>
<dbReference type="InterPro" id="IPR001245">
    <property type="entry name" value="Ser-Thr/Tyr_kinase_cat_dom"/>
</dbReference>
<feature type="region of interest" description="Disordered" evidence="10">
    <location>
        <begin position="632"/>
        <end position="727"/>
    </location>
</feature>
<feature type="compositionally biased region" description="Basic residues" evidence="10">
    <location>
        <begin position="477"/>
        <end position="486"/>
    </location>
</feature>
<feature type="region of interest" description="Disordered" evidence="10">
    <location>
        <begin position="317"/>
        <end position="341"/>
    </location>
</feature>
<keyword evidence="13" id="KW-1185">Reference proteome</keyword>
<dbReference type="PANTHER" id="PTHR46485:SF5">
    <property type="entry name" value="CENTER DIVIDER, ISOFORM A"/>
    <property type="match status" value="1"/>
</dbReference>
<dbReference type="InterPro" id="IPR046349">
    <property type="entry name" value="C1-like_sf"/>
</dbReference>
<feature type="compositionally biased region" description="Acidic residues" evidence="10">
    <location>
        <begin position="332"/>
        <end position="341"/>
    </location>
</feature>
<evidence type="ECO:0000256" key="8">
    <source>
        <dbReference type="ARBA" id="ARBA00022840"/>
    </source>
</evidence>
<feature type="compositionally biased region" description="Low complexity" evidence="10">
    <location>
        <begin position="708"/>
        <end position="717"/>
    </location>
</feature>
<evidence type="ECO:0000256" key="5">
    <source>
        <dbReference type="ARBA" id="ARBA00022741"/>
    </source>
</evidence>
<dbReference type="EMBL" id="OOIP01000029">
    <property type="protein sequence ID" value="SPO41568.1"/>
    <property type="molecule type" value="Genomic_DNA"/>
</dbReference>
<evidence type="ECO:0000256" key="1">
    <source>
        <dbReference type="ARBA" id="ARBA00005843"/>
    </source>
</evidence>
<dbReference type="SUPFAM" id="SSF57889">
    <property type="entry name" value="Cysteine-rich domain"/>
    <property type="match status" value="1"/>
</dbReference>
<keyword evidence="2 12" id="KW-0723">Serine/threonine-protein kinase</keyword>
<dbReference type="InterPro" id="IPR050940">
    <property type="entry name" value="Actin_reg-Ser/Thr_kinase"/>
</dbReference>
<dbReference type="InterPro" id="IPR011009">
    <property type="entry name" value="Kinase-like_dom_sf"/>
</dbReference>
<dbReference type="InterPro" id="IPR017441">
    <property type="entry name" value="Protein_kinase_ATP_BS"/>
</dbReference>
<evidence type="ECO:0000259" key="11">
    <source>
        <dbReference type="PROSITE" id="PS50011"/>
    </source>
</evidence>
<dbReference type="PROSITE" id="PS00108">
    <property type="entry name" value="PROTEIN_KINASE_ST"/>
    <property type="match status" value="1"/>
</dbReference>
<keyword evidence="5 9" id="KW-0547">Nucleotide-binding</keyword>
<feature type="region of interest" description="Disordered" evidence="10">
    <location>
        <begin position="372"/>
        <end position="414"/>
    </location>
</feature>
<protein>
    <submittedName>
        <fullName evidence="12">Related to serine/threonine protein kinase</fullName>
    </submittedName>
</protein>
<dbReference type="InterPro" id="IPR002219">
    <property type="entry name" value="PKC_DAG/PE"/>
</dbReference>
<dbReference type="Gene3D" id="3.30.200.20">
    <property type="entry name" value="Phosphorylase Kinase, domain 1"/>
    <property type="match status" value="1"/>
</dbReference>
<keyword evidence="3" id="KW-0808">Transferase</keyword>
<feature type="region of interest" description="Disordered" evidence="10">
    <location>
        <begin position="435"/>
        <end position="510"/>
    </location>
</feature>
<keyword evidence="6 12" id="KW-0418">Kinase</keyword>
<evidence type="ECO:0000256" key="3">
    <source>
        <dbReference type="ARBA" id="ARBA00022679"/>
    </source>
</evidence>
<comment type="similarity">
    <text evidence="1">Belongs to the protein kinase superfamily. TKL Ser/Thr protein kinase family.</text>
</comment>
<keyword evidence="4" id="KW-0479">Metal-binding</keyword>
<feature type="binding site" evidence="9">
    <location>
        <position position="44"/>
    </location>
    <ligand>
        <name>ATP</name>
        <dbReference type="ChEBI" id="CHEBI:30616"/>
    </ligand>
</feature>
<keyword evidence="7" id="KW-0862">Zinc</keyword>
<sequence>MDRFDVINFADLTGPDGGEWVKIGGGSFGVVFKGEYLGTQVAIKEVLPNNTYDVEKYFERECVLMKEARHPNITQYIGLTKSPGPDGRIYIISEFVGGNLRGYIADKKKPFPWRLRMSFAMDIARALAYLHARNCMHRDLKGENLLITANERIKVCDFGFARIAARNDDEMRRISYCGTDGYMSPEILLGLDFGLPSDVFSLGVIFAEIASRHLVDSQTFKRTVPTFGLDADEVREMACEGCPEAFIQLILDCVEEDARDRPDMRQVVVRLRTIEREVLLRDEKENRYAIGSVRGATVHSIMGTKLKRMTAPRLPSFNGAVKLGSHSRHTSEDDEASGSSGDELEEALVALEKIGIDPDDPKKQGSLKATSTFKVSGHGNPWWSEDNGDSLPSINQSWLPSPPTSASARRGESQDGLLANQDYADSDYSTSVIRSSKLTQKHAPLPIMEEPASSTMTVTQDSSSSGGGGGGRDNNHRNGHAGHAHNHSNASSTDSSPRRQGGAHSVDPSFMTAHTHRADPSLALATLASAPSDFYAAPGPIHHRFTLVKNSTKRPASIAVTAAAAATGGGGNNLLSSPGSLLPPAVMLSNALAKCWVCGKRIGWKPFMDCDDCPYKTHVGCADLAPPTCQDMLIPPGPSGNSAQPVLTPQNASRRNSRALDVADPKAVSAAAAALKAAATQPDADPAKGSGSPGGGAGGLLKGKGMKKMFGANGGAATPPRRGSLAA</sequence>
<dbReference type="AlphaFoldDB" id="A0A5C3FAW5"/>
<evidence type="ECO:0000256" key="7">
    <source>
        <dbReference type="ARBA" id="ARBA00022833"/>
    </source>
</evidence>
<reference evidence="12 13" key="1">
    <citation type="submission" date="2018-03" db="EMBL/GenBank/DDBJ databases">
        <authorList>
            <person name="Guldener U."/>
        </authorList>
    </citation>
    <scope>NUCLEOTIDE SEQUENCE [LARGE SCALE GENOMIC DNA]</scope>
    <source>
        <strain evidence="12 13">DAOM196992</strain>
    </source>
</reference>
<evidence type="ECO:0000256" key="6">
    <source>
        <dbReference type="ARBA" id="ARBA00022777"/>
    </source>
</evidence>
<dbReference type="GO" id="GO:0046872">
    <property type="term" value="F:metal ion binding"/>
    <property type="evidence" value="ECO:0007669"/>
    <property type="project" value="UniProtKB-KW"/>
</dbReference>
<evidence type="ECO:0000256" key="2">
    <source>
        <dbReference type="ARBA" id="ARBA00022527"/>
    </source>
</evidence>
<feature type="compositionally biased region" description="Low complexity" evidence="10">
    <location>
        <begin position="665"/>
        <end position="690"/>
    </location>
</feature>
<dbReference type="Gene3D" id="1.10.510.10">
    <property type="entry name" value="Transferase(Phosphotransferase) domain 1"/>
    <property type="match status" value="1"/>
</dbReference>
<gene>
    <name evidence="12" type="ORF">PSFLO_07050</name>
</gene>
<dbReference type="Pfam" id="PF00130">
    <property type="entry name" value="C1_1"/>
    <property type="match status" value="1"/>
</dbReference>
<evidence type="ECO:0000256" key="10">
    <source>
        <dbReference type="SAM" id="MobiDB-lite"/>
    </source>
</evidence>
<dbReference type="Pfam" id="PF07714">
    <property type="entry name" value="PK_Tyr_Ser-Thr"/>
    <property type="match status" value="1"/>
</dbReference>
<feature type="domain" description="Protein kinase" evidence="11">
    <location>
        <begin position="17"/>
        <end position="279"/>
    </location>
</feature>
<dbReference type="CDD" id="cd13999">
    <property type="entry name" value="STKc_MAP3K-like"/>
    <property type="match status" value="1"/>
</dbReference>
<feature type="compositionally biased region" description="Gly residues" evidence="10">
    <location>
        <begin position="691"/>
        <end position="702"/>
    </location>
</feature>
<dbReference type="OrthoDB" id="4062651at2759"/>
<dbReference type="PROSITE" id="PS00107">
    <property type="entry name" value="PROTEIN_KINASE_ATP"/>
    <property type="match status" value="1"/>
</dbReference>